<dbReference type="EMBL" id="OUUZ01000008">
    <property type="protein sequence ID" value="SPQ21254.1"/>
    <property type="molecule type" value="Genomic_DNA"/>
</dbReference>
<evidence type="ECO:0000256" key="1">
    <source>
        <dbReference type="SAM" id="SignalP"/>
    </source>
</evidence>
<feature type="chain" id="PRO_5019148805" evidence="1">
    <location>
        <begin position="18"/>
        <end position="258"/>
    </location>
</feature>
<dbReference type="Proteomes" id="UP000289323">
    <property type="component" value="Unassembled WGS sequence"/>
</dbReference>
<protein>
    <submittedName>
        <fullName evidence="2">Da8f9219-59bf-48b2-8163-84abbbb2b7ca</fullName>
    </submittedName>
</protein>
<keyword evidence="1" id="KW-0732">Signal</keyword>
<proteinExistence type="predicted"/>
<dbReference type="AlphaFoldDB" id="A0A446BFG5"/>
<dbReference type="PANTHER" id="PTHR35567">
    <property type="entry name" value="MALATE DEHYDROGENASE (AFU_ORTHOLOGUE AFUA_2G13800)"/>
    <property type="match status" value="1"/>
</dbReference>
<dbReference type="InterPro" id="IPR021851">
    <property type="entry name" value="DUF3455"/>
</dbReference>
<reference evidence="2 3" key="1">
    <citation type="submission" date="2018-04" db="EMBL/GenBank/DDBJ databases">
        <authorList>
            <person name="Huttner S."/>
            <person name="Dainat J."/>
        </authorList>
    </citation>
    <scope>NUCLEOTIDE SEQUENCE [LARGE SCALE GENOMIC DNA]</scope>
</reference>
<gene>
    <name evidence="2" type="ORF">TT172_LOCUS3673</name>
</gene>
<dbReference type="Pfam" id="PF11937">
    <property type="entry name" value="DUF3455"/>
    <property type="match status" value="1"/>
</dbReference>
<dbReference type="PANTHER" id="PTHR35567:SF1">
    <property type="entry name" value="CONSERVED FUNGAL PROTEIN (AFU_ORTHOLOGUE AFUA_1G14230)"/>
    <property type="match status" value="1"/>
</dbReference>
<accession>A0A446BFG5</accession>
<feature type="signal peptide" evidence="1">
    <location>
        <begin position="1"/>
        <end position="17"/>
    </location>
</feature>
<organism evidence="2 3">
    <name type="scientific">Thermothielavioides terrestris</name>
    <dbReference type="NCBI Taxonomy" id="2587410"/>
    <lineage>
        <taxon>Eukaryota</taxon>
        <taxon>Fungi</taxon>
        <taxon>Dikarya</taxon>
        <taxon>Ascomycota</taxon>
        <taxon>Pezizomycotina</taxon>
        <taxon>Sordariomycetes</taxon>
        <taxon>Sordariomycetidae</taxon>
        <taxon>Sordariales</taxon>
        <taxon>Chaetomiaceae</taxon>
        <taxon>Thermothielavioides</taxon>
    </lineage>
</organism>
<evidence type="ECO:0000313" key="2">
    <source>
        <dbReference type="EMBL" id="SPQ21254.1"/>
    </source>
</evidence>
<sequence>MHASLLLVSALSASVCAAPTFPTISADTAVPDGINAVADYFNLLATKVQESRLLDKAPACDLSQAVLPSSSLPPPSPGVRLKHIAIGRGTQNYTCSTGNPSDAPKAIGALATLFNASCLATTDLDLASALARAALRFDLTQSQTAQKLVPSDLAVSGRHFFLGDGTPFFDLDVSPTWQLGELPCAKNGSAPAPADAPKGLNGEPAVPWLKLTAKQGATGGLQEVYRVKTVGGSAPATCEGMAASFEVQYAALYWFYAK</sequence>
<evidence type="ECO:0000313" key="3">
    <source>
        <dbReference type="Proteomes" id="UP000289323"/>
    </source>
</evidence>
<name>A0A446BFG5_9PEZI</name>